<accession>A0A8S5UYF4</accession>
<name>A0A8S5UYF4_9VIRU</name>
<organism evidence="2">
    <name type="scientific">Phage sp. ctKtV17</name>
    <dbReference type="NCBI Taxonomy" id="2825792"/>
    <lineage>
        <taxon>Viruses</taxon>
    </lineage>
</organism>
<sequence length="524" mass="55935">MQNYKEINGNDYVKDSRTTINETMRSIQSMNSGTVFPTTNLFEGMKCYRTDLKKTYTLTDVENNTWVEDDTASKLSAARKINLTGDATGTTTFDGSGDASISVTVNESKHAAAADEAIKLNTGQAGSITVNQSGYSDYSPTVGGNYANMNISSWFGVSFTSQCGGSVPKGKTAVGIDCREGIVRARRFEGSLNGTATNADTVDGVHAGIMYYNKGDWAADNWATMGAYQVNNISITGGAYGWGQVISSSTADARFQLYATHQYGGDGRLHYRTGWDNDKGQPWNTILDSENYNSFAPTKTGSGASGTWPISVSGTAEKANGLTGNLVFPDIGNVATSNKISWNGSTDGADIYYQTTASDQGNLVLNLRDDPNCYLRIACNGAFKSYFSPNDGNFHGNVNGNADNATNADTVDGYHASDILNRITAANTGGIVAASLTENGYVKFANGLILQWGFVSNTKAAKNYDITFPVSFASACFGVHNTYFKSSGEAGKSGDNWDTVAKITKYGCQLSADNQNVFWTAIGV</sequence>
<proteinExistence type="predicted"/>
<dbReference type="InterPro" id="IPR054075">
    <property type="entry name" value="Gp53-like_C"/>
</dbReference>
<dbReference type="Pfam" id="PF21882">
    <property type="entry name" value="Gp53-like_C"/>
    <property type="match status" value="1"/>
</dbReference>
<reference evidence="2" key="1">
    <citation type="journal article" date="2021" name="Proc. Natl. Acad. Sci. U.S.A.">
        <title>A Catalog of Tens of Thousands of Viruses from Human Metagenomes Reveals Hidden Associations with Chronic Diseases.</title>
        <authorList>
            <person name="Tisza M.J."/>
            <person name="Buck C.B."/>
        </authorList>
    </citation>
    <scope>NUCLEOTIDE SEQUENCE</scope>
    <source>
        <strain evidence="2">CtKtV17</strain>
    </source>
</reference>
<protein>
    <submittedName>
        <fullName evidence="2">Dec protein, OB-Fold, Decoration, VIRAL PROTEIN</fullName>
    </submittedName>
</protein>
<dbReference type="Gene3D" id="2.60.40.3940">
    <property type="match status" value="1"/>
</dbReference>
<evidence type="ECO:0000259" key="1">
    <source>
        <dbReference type="Pfam" id="PF21882"/>
    </source>
</evidence>
<feature type="domain" description="Putative tail fiber protein gp53-like C-terminal" evidence="1">
    <location>
        <begin position="443"/>
        <end position="523"/>
    </location>
</feature>
<dbReference type="EMBL" id="BK016166">
    <property type="protein sequence ID" value="DAF99468.1"/>
    <property type="molecule type" value="Genomic_DNA"/>
</dbReference>
<evidence type="ECO:0000313" key="2">
    <source>
        <dbReference type="EMBL" id="DAF99468.1"/>
    </source>
</evidence>